<name>A4U170_9PROT</name>
<dbReference type="Gene3D" id="3.90.550.10">
    <property type="entry name" value="Spore Coat Polysaccharide Biosynthesis Protein SpsA, Chain A"/>
    <property type="match status" value="1"/>
</dbReference>
<reference evidence="1" key="1">
    <citation type="journal article" date="2007" name="J. Bacteriol.">
        <title>Comparative genome analysis of four magnetotactic bacteria reveals a complex set of group-specific genes implicated in magnetosome biomineralization and function.</title>
        <authorList>
            <person name="Richter M."/>
            <person name="Kube M."/>
            <person name="Bazylinski D.A."/>
            <person name="Lombardot T."/>
            <person name="Gloeckner F.O."/>
            <person name="Reinhardt R."/>
            <person name="Schueler D."/>
        </authorList>
    </citation>
    <scope>NUCLEOTIDE SEQUENCE</scope>
    <source>
        <strain evidence="1">MSR-1</strain>
    </source>
</reference>
<dbReference type="PANTHER" id="PTHR42866">
    <property type="entry name" value="3-DEOXY-MANNO-OCTULOSONATE CYTIDYLYLTRANSFERASE"/>
    <property type="match status" value="1"/>
</dbReference>
<dbReference type="InterPro" id="IPR003329">
    <property type="entry name" value="Cytidylyl_trans"/>
</dbReference>
<dbReference type="SUPFAM" id="SSF53448">
    <property type="entry name" value="Nucleotide-diphospho-sugar transferases"/>
    <property type="match status" value="1"/>
</dbReference>
<sequence>MIGIVLQARASSSRLPGKVLRPMAAIPLLTRCVTRLRQCRRAQAVIVATSDRADDDKVAELAAQSGALVHRGPLEDVLERYLGCARSFGLTTIVRATADNPFVDPALADDLIDAHGAEGWEYGLPQPGLPVGIGVECFSLTGLERSARDGLAPHHREHVNEYILENPGLFVCGQVPVAAALVAPDLRLTVDTPEDFARAERAIAAHGAQGLVGGPDTAWLIAYRHLYDL</sequence>
<organism evidence="1">
    <name type="scientific">Magnetospirillum gryphiswaldense</name>
    <dbReference type="NCBI Taxonomy" id="55518"/>
    <lineage>
        <taxon>Bacteria</taxon>
        <taxon>Pseudomonadati</taxon>
        <taxon>Pseudomonadota</taxon>
        <taxon>Alphaproteobacteria</taxon>
        <taxon>Rhodospirillales</taxon>
        <taxon>Rhodospirillaceae</taxon>
        <taxon>Magnetospirillum</taxon>
    </lineage>
</organism>
<evidence type="ECO:0000313" key="1">
    <source>
        <dbReference type="EMBL" id="CAM76627.1"/>
    </source>
</evidence>
<dbReference type="GO" id="GO:0016779">
    <property type="term" value="F:nucleotidyltransferase activity"/>
    <property type="evidence" value="ECO:0007669"/>
    <property type="project" value="UniProtKB-KW"/>
</dbReference>
<protein>
    <submittedName>
        <fullName evidence="1">Cytidylyltransferase family protein</fullName>
    </submittedName>
</protein>
<dbReference type="Pfam" id="PF02348">
    <property type="entry name" value="CTP_transf_3"/>
    <property type="match status" value="1"/>
</dbReference>
<keyword evidence="1" id="KW-0548">Nucleotidyltransferase</keyword>
<accession>A4U170</accession>
<dbReference type="RefSeq" id="WP_106003069.1">
    <property type="nucleotide sequence ID" value="NZ_CP027527.1"/>
</dbReference>
<keyword evidence="1" id="KW-0808">Transferase</keyword>
<gene>
    <name evidence="1" type="ORF">MGR_1157</name>
</gene>
<dbReference type="GO" id="GO:0005829">
    <property type="term" value="C:cytosol"/>
    <property type="evidence" value="ECO:0007669"/>
    <property type="project" value="TreeGrafter"/>
</dbReference>
<dbReference type="InterPro" id="IPR029044">
    <property type="entry name" value="Nucleotide-diphossugar_trans"/>
</dbReference>
<dbReference type="EMBL" id="CU459003">
    <property type="protein sequence ID" value="CAM76627.1"/>
    <property type="molecule type" value="Genomic_DNA"/>
</dbReference>
<dbReference type="PANTHER" id="PTHR42866:SF1">
    <property type="entry name" value="SPORE COAT POLYSACCHARIDE BIOSYNTHESIS PROTEIN SPSF"/>
    <property type="match status" value="1"/>
</dbReference>
<proteinExistence type="predicted"/>
<dbReference type="AlphaFoldDB" id="A4U170"/>